<proteinExistence type="predicted"/>
<name>A0AA40C0L6_9PEZI</name>
<evidence type="ECO:0000313" key="4">
    <source>
        <dbReference type="Proteomes" id="UP001175000"/>
    </source>
</evidence>
<feature type="transmembrane region" description="Helical" evidence="2">
    <location>
        <begin position="179"/>
        <end position="198"/>
    </location>
</feature>
<sequence length="300" mass="33145">MSTHTHSPEEDPNPHNPPSDLIKRGSYSLNTPGTATFIGLRTLDPLLQYSLLAHGTGSTLLTHLGLTSLPLHAHPPWDYLSYATLPKDSAHILTTLETVSPSDLPVSRLILLAMATGSTLKQVYWLLFVSREDFPPASAAIVSVYNTILNTVASLCLLNPTSSSALATPRVPVPFRSDITLSLPTAVGIVLYVVGMALETVSEVQRRDFKKDGKNKGKVMTTGLWKWARHVNYGGYTLWRTGYGLAAGGWALGAAMAGWHAWTFVKRSIPELRKYMVERYQGQWEAYERQVKWQLLPGIY</sequence>
<dbReference type="PANTHER" id="PTHR32251:SF15">
    <property type="entry name" value="3-OXO-5-ALPHA-STEROID 4-DEHYDROGENASE (DUF1295)"/>
    <property type="match status" value="1"/>
</dbReference>
<dbReference type="AlphaFoldDB" id="A0AA40C0L6"/>
<keyword evidence="2" id="KW-0472">Membrane</keyword>
<feature type="compositionally biased region" description="Basic and acidic residues" evidence="1">
    <location>
        <begin position="1"/>
        <end position="13"/>
    </location>
</feature>
<protein>
    <recommendedName>
        <fullName evidence="5">Steroid 5-alpha reductase C-terminal domain-containing protein</fullName>
    </recommendedName>
</protein>
<comment type="caution">
    <text evidence="3">The sequence shown here is derived from an EMBL/GenBank/DDBJ whole genome shotgun (WGS) entry which is preliminary data.</text>
</comment>
<feature type="region of interest" description="Disordered" evidence="1">
    <location>
        <begin position="1"/>
        <end position="20"/>
    </location>
</feature>
<dbReference type="Gene3D" id="1.20.120.1630">
    <property type="match status" value="1"/>
</dbReference>
<evidence type="ECO:0000313" key="3">
    <source>
        <dbReference type="EMBL" id="KAK0620555.1"/>
    </source>
</evidence>
<keyword evidence="4" id="KW-1185">Reference proteome</keyword>
<evidence type="ECO:0008006" key="5">
    <source>
        <dbReference type="Google" id="ProtNLM"/>
    </source>
</evidence>
<dbReference type="PANTHER" id="PTHR32251">
    <property type="entry name" value="3-OXO-5-ALPHA-STEROID 4-DEHYDROGENASE"/>
    <property type="match status" value="1"/>
</dbReference>
<dbReference type="GO" id="GO:0016020">
    <property type="term" value="C:membrane"/>
    <property type="evidence" value="ECO:0007669"/>
    <property type="project" value="TreeGrafter"/>
</dbReference>
<gene>
    <name evidence="3" type="ORF">B0T14DRAFT_233951</name>
</gene>
<accession>A0AA40C0L6</accession>
<dbReference type="PROSITE" id="PS50244">
    <property type="entry name" value="S5A_REDUCTASE"/>
    <property type="match status" value="1"/>
</dbReference>
<keyword evidence="2" id="KW-1133">Transmembrane helix</keyword>
<organism evidence="3 4">
    <name type="scientific">Immersiella caudata</name>
    <dbReference type="NCBI Taxonomy" id="314043"/>
    <lineage>
        <taxon>Eukaryota</taxon>
        <taxon>Fungi</taxon>
        <taxon>Dikarya</taxon>
        <taxon>Ascomycota</taxon>
        <taxon>Pezizomycotina</taxon>
        <taxon>Sordariomycetes</taxon>
        <taxon>Sordariomycetidae</taxon>
        <taxon>Sordariales</taxon>
        <taxon>Lasiosphaeriaceae</taxon>
        <taxon>Immersiella</taxon>
    </lineage>
</organism>
<keyword evidence="2" id="KW-0812">Transmembrane</keyword>
<feature type="transmembrane region" description="Helical" evidence="2">
    <location>
        <begin position="243"/>
        <end position="265"/>
    </location>
</feature>
<dbReference type="EMBL" id="JAULSU010000004">
    <property type="protein sequence ID" value="KAK0620555.1"/>
    <property type="molecule type" value="Genomic_DNA"/>
</dbReference>
<evidence type="ECO:0000256" key="2">
    <source>
        <dbReference type="SAM" id="Phobius"/>
    </source>
</evidence>
<feature type="transmembrane region" description="Helical" evidence="2">
    <location>
        <begin position="139"/>
        <end position="158"/>
    </location>
</feature>
<evidence type="ECO:0000256" key="1">
    <source>
        <dbReference type="SAM" id="MobiDB-lite"/>
    </source>
</evidence>
<dbReference type="Proteomes" id="UP001175000">
    <property type="component" value="Unassembled WGS sequence"/>
</dbReference>
<reference evidence="3" key="1">
    <citation type="submission" date="2023-06" db="EMBL/GenBank/DDBJ databases">
        <title>Genome-scale phylogeny and comparative genomics of the fungal order Sordariales.</title>
        <authorList>
            <consortium name="Lawrence Berkeley National Laboratory"/>
            <person name="Hensen N."/>
            <person name="Bonometti L."/>
            <person name="Westerberg I."/>
            <person name="Brannstrom I.O."/>
            <person name="Guillou S."/>
            <person name="Cros-Aarteil S."/>
            <person name="Calhoun S."/>
            <person name="Haridas S."/>
            <person name="Kuo A."/>
            <person name="Mondo S."/>
            <person name="Pangilinan J."/>
            <person name="Riley R."/>
            <person name="Labutti K."/>
            <person name="Andreopoulos B."/>
            <person name="Lipzen A."/>
            <person name="Chen C."/>
            <person name="Yanf M."/>
            <person name="Daum C."/>
            <person name="Ng V."/>
            <person name="Clum A."/>
            <person name="Steindorff A."/>
            <person name="Ohm R."/>
            <person name="Martin F."/>
            <person name="Silar P."/>
            <person name="Natvig D."/>
            <person name="Lalanne C."/>
            <person name="Gautier V."/>
            <person name="Ament-Velasquez S.L."/>
            <person name="Kruys A."/>
            <person name="Hutchinson M.I."/>
            <person name="Powell A.J."/>
            <person name="Barry K."/>
            <person name="Miller A.N."/>
            <person name="Grigoriev I.V."/>
            <person name="Debuchy R."/>
            <person name="Gladieux P."/>
            <person name="Thoren M.H."/>
            <person name="Johannesson H."/>
        </authorList>
    </citation>
    <scope>NUCLEOTIDE SEQUENCE</scope>
    <source>
        <strain evidence="3">CBS 606.72</strain>
    </source>
</reference>
<dbReference type="Pfam" id="PF06966">
    <property type="entry name" value="DUF1295"/>
    <property type="match status" value="1"/>
</dbReference>
<dbReference type="InterPro" id="IPR010721">
    <property type="entry name" value="UstE-like"/>
</dbReference>